<dbReference type="AlphaFoldDB" id="A0A941DW10"/>
<reference evidence="2" key="1">
    <citation type="submission" date="2021-04" db="EMBL/GenBank/DDBJ databases">
        <title>Isolation and polyphasic classification of algal microorganism.</title>
        <authorList>
            <person name="Wang S."/>
        </authorList>
    </citation>
    <scope>NUCLEOTIDE SEQUENCE</scope>
    <source>
        <strain evidence="2">720a</strain>
    </source>
</reference>
<dbReference type="EMBL" id="JAGSOT010000028">
    <property type="protein sequence ID" value="MBR7796522.1"/>
    <property type="molecule type" value="Genomic_DNA"/>
</dbReference>
<feature type="transmembrane region" description="Helical" evidence="1">
    <location>
        <begin position="40"/>
        <end position="60"/>
    </location>
</feature>
<name>A0A941DW10_9BACI</name>
<accession>A0A941DW10</accession>
<proteinExistence type="predicted"/>
<organism evidence="2 3">
    <name type="scientific">Virgibacillus salarius</name>
    <dbReference type="NCBI Taxonomy" id="447199"/>
    <lineage>
        <taxon>Bacteria</taxon>
        <taxon>Bacillati</taxon>
        <taxon>Bacillota</taxon>
        <taxon>Bacilli</taxon>
        <taxon>Bacillales</taxon>
        <taxon>Bacillaceae</taxon>
        <taxon>Virgibacillus</taxon>
    </lineage>
</organism>
<gene>
    <name evidence="2" type="ORF">KCX74_10780</name>
</gene>
<evidence type="ECO:0000256" key="1">
    <source>
        <dbReference type="SAM" id="Phobius"/>
    </source>
</evidence>
<sequence>MNDVIVTFLPIVLLLVIITIVFVISNVWKKYVGGYRRGIKWLFALYIMTLLIAACISYILPIEKPIKEEKVENVPYIYDYIESGRKDEIDPRFIRRQWEYSLAEEELQIYAPENNFNGTTILVERTDDLKDKVEVTFYQTPTYMYGKRMTDQAPLPIIKQEKNVLYMMKPEEVSVEENTFKREFPFNQFTGEEFMSNGADISYGQDLLFVRIDHSIKVHLDESAGMHIFKSE</sequence>
<feature type="transmembrane region" description="Helical" evidence="1">
    <location>
        <begin position="6"/>
        <end position="28"/>
    </location>
</feature>
<evidence type="ECO:0000313" key="2">
    <source>
        <dbReference type="EMBL" id="MBR7796522.1"/>
    </source>
</evidence>
<dbReference type="Proteomes" id="UP000675284">
    <property type="component" value="Unassembled WGS sequence"/>
</dbReference>
<keyword evidence="1" id="KW-0812">Transmembrane</keyword>
<evidence type="ECO:0000313" key="3">
    <source>
        <dbReference type="Proteomes" id="UP000675284"/>
    </source>
</evidence>
<keyword evidence="1" id="KW-0472">Membrane</keyword>
<dbReference type="RefSeq" id="WP_026679897.1">
    <property type="nucleotide sequence ID" value="NZ_CP115959.1"/>
</dbReference>
<keyword evidence="3" id="KW-1185">Reference proteome</keyword>
<protein>
    <submittedName>
        <fullName evidence="2">Uncharacterized protein</fullName>
    </submittedName>
</protein>
<comment type="caution">
    <text evidence="2">The sequence shown here is derived from an EMBL/GenBank/DDBJ whole genome shotgun (WGS) entry which is preliminary data.</text>
</comment>
<keyword evidence="1" id="KW-1133">Transmembrane helix</keyword>